<keyword evidence="2" id="KW-0560">Oxidoreductase</keyword>
<dbReference type="AlphaFoldDB" id="A0A1L6MW12"/>
<reference evidence="4 5" key="1">
    <citation type="submission" date="2016-08" db="EMBL/GenBank/DDBJ databases">
        <title>Identification and validation of antigenic proteins from Pajaroellobacter abortibovis using de-novo genome sequence assembly and reverse vaccinology.</title>
        <authorList>
            <person name="Welly B.T."/>
            <person name="Miller M.R."/>
            <person name="Stott J.L."/>
            <person name="Blanchard M.T."/>
            <person name="Islas-Trejo A.D."/>
            <person name="O'Rourke S.M."/>
            <person name="Young A.E."/>
            <person name="Medrano J.F."/>
            <person name="Van Eenennaam A.L."/>
        </authorList>
    </citation>
    <scope>NUCLEOTIDE SEQUENCE [LARGE SCALE GENOMIC DNA]</scope>
    <source>
        <strain evidence="4 5">BTF92-0548A/99-0131</strain>
    </source>
</reference>
<gene>
    <name evidence="4" type="ORF">BCY86_02465</name>
</gene>
<accession>A0A1L6MW12</accession>
<dbReference type="PANTHER" id="PTHR42991">
    <property type="entry name" value="ALDEHYDE DEHYDROGENASE"/>
    <property type="match status" value="1"/>
</dbReference>
<evidence type="ECO:0000256" key="2">
    <source>
        <dbReference type="ARBA" id="ARBA00023002"/>
    </source>
</evidence>
<dbReference type="RefSeq" id="WP_075276311.1">
    <property type="nucleotide sequence ID" value="NZ_CP016908.1"/>
</dbReference>
<dbReference type="GO" id="GO:0008911">
    <property type="term" value="F:lactaldehyde dehydrogenase (NAD+) activity"/>
    <property type="evidence" value="ECO:0007669"/>
    <property type="project" value="TreeGrafter"/>
</dbReference>
<evidence type="ECO:0000313" key="4">
    <source>
        <dbReference type="EMBL" id="APR99664.1"/>
    </source>
</evidence>
<proteinExistence type="inferred from homology"/>
<dbReference type="InterPro" id="IPR015590">
    <property type="entry name" value="Aldehyde_DH_dom"/>
</dbReference>
<evidence type="ECO:0000259" key="3">
    <source>
        <dbReference type="Pfam" id="PF00171"/>
    </source>
</evidence>
<dbReference type="InterPro" id="IPR051020">
    <property type="entry name" value="ALDH-related_metabolic_enz"/>
</dbReference>
<dbReference type="Proteomes" id="UP000185544">
    <property type="component" value="Chromosome"/>
</dbReference>
<dbReference type="Pfam" id="PF00171">
    <property type="entry name" value="Aldedh"/>
    <property type="match status" value="1"/>
</dbReference>
<dbReference type="Gene3D" id="3.40.309.10">
    <property type="entry name" value="Aldehyde Dehydrogenase, Chain A, domain 2"/>
    <property type="match status" value="1"/>
</dbReference>
<protein>
    <recommendedName>
        <fullName evidence="3">Aldehyde dehydrogenase domain-containing protein</fullName>
    </recommendedName>
</protein>
<dbReference type="STRING" id="1882918.BCY86_02465"/>
<organism evidence="4 5">
    <name type="scientific">Pajaroellobacter abortibovis</name>
    <dbReference type="NCBI Taxonomy" id="1882918"/>
    <lineage>
        <taxon>Bacteria</taxon>
        <taxon>Pseudomonadati</taxon>
        <taxon>Myxococcota</taxon>
        <taxon>Polyangia</taxon>
        <taxon>Polyangiales</taxon>
        <taxon>Polyangiaceae</taxon>
    </lineage>
</organism>
<evidence type="ECO:0000256" key="1">
    <source>
        <dbReference type="ARBA" id="ARBA00009986"/>
    </source>
</evidence>
<evidence type="ECO:0000313" key="5">
    <source>
        <dbReference type="Proteomes" id="UP000185544"/>
    </source>
</evidence>
<sequence length="144" mass="16380">MRVRLVSKVQSLHVHTWIARDLFEALRERVNEWASHPPLNETGWIGPLMDEASVQGVHSWCEEALQAMAHISSAARSKPFTPDRVEIPSSSTGLRVIEEKVFGPVLVVQPYREWEHTLAMTKASRYGLWVGLYTDSAHRICEAF</sequence>
<name>A0A1L6MW12_9BACT</name>
<keyword evidence="5" id="KW-1185">Reference proteome</keyword>
<dbReference type="SUPFAM" id="SSF53720">
    <property type="entry name" value="ALDH-like"/>
    <property type="match status" value="1"/>
</dbReference>
<dbReference type="PANTHER" id="PTHR42991:SF1">
    <property type="entry name" value="ALDEHYDE DEHYDROGENASE"/>
    <property type="match status" value="1"/>
</dbReference>
<dbReference type="InterPro" id="IPR016161">
    <property type="entry name" value="Ald_DH/histidinol_DH"/>
</dbReference>
<feature type="domain" description="Aldehyde dehydrogenase" evidence="3">
    <location>
        <begin position="9"/>
        <end position="140"/>
    </location>
</feature>
<dbReference type="KEGG" id="pabo:BCY86_02465"/>
<dbReference type="InterPro" id="IPR016163">
    <property type="entry name" value="Ald_DH_C"/>
</dbReference>
<dbReference type="EMBL" id="CP016908">
    <property type="protein sequence ID" value="APR99664.1"/>
    <property type="molecule type" value="Genomic_DNA"/>
</dbReference>
<comment type="similarity">
    <text evidence="1">Belongs to the aldehyde dehydrogenase family.</text>
</comment>